<dbReference type="SUPFAM" id="SSF81301">
    <property type="entry name" value="Nucleotidyltransferase"/>
    <property type="match status" value="1"/>
</dbReference>
<evidence type="ECO:0008006" key="7">
    <source>
        <dbReference type="Google" id="ProtNLM"/>
    </source>
</evidence>
<dbReference type="SMART" id="SM00360">
    <property type="entry name" value="RRM"/>
    <property type="match status" value="1"/>
</dbReference>
<dbReference type="SUPFAM" id="SSF81631">
    <property type="entry name" value="PAP/OAS1 substrate-binding domain"/>
    <property type="match status" value="1"/>
</dbReference>
<comment type="caution">
    <text evidence="5">The sequence shown here is derived from an EMBL/GenBank/DDBJ whole genome shotgun (WGS) entry which is preliminary data.</text>
</comment>
<evidence type="ECO:0000259" key="4">
    <source>
        <dbReference type="PROSITE" id="PS51222"/>
    </source>
</evidence>
<name>A0ABP0SLD2_9DINO</name>
<protein>
    <recommendedName>
        <fullName evidence="7">Polynucleotide adenylyltransferase</fullName>
    </recommendedName>
</protein>
<feature type="compositionally biased region" description="Low complexity" evidence="2">
    <location>
        <begin position="298"/>
        <end position="310"/>
    </location>
</feature>
<dbReference type="PROSITE" id="PS51222">
    <property type="entry name" value="DCD"/>
    <property type="match status" value="1"/>
</dbReference>
<evidence type="ECO:0000259" key="3">
    <source>
        <dbReference type="PROSITE" id="PS50102"/>
    </source>
</evidence>
<feature type="compositionally biased region" description="Polar residues" evidence="2">
    <location>
        <begin position="404"/>
        <end position="418"/>
    </location>
</feature>
<dbReference type="Pfam" id="PF00076">
    <property type="entry name" value="RRM_1"/>
    <property type="match status" value="1"/>
</dbReference>
<feature type="region of interest" description="Disordered" evidence="2">
    <location>
        <begin position="1107"/>
        <end position="1152"/>
    </location>
</feature>
<dbReference type="SUPFAM" id="SSF54928">
    <property type="entry name" value="RNA-binding domain, RBD"/>
    <property type="match status" value="1"/>
</dbReference>
<sequence>MPSNSRRRGRPVRRAGVPLAEAERVGDSASGSGAVDCSSARDAASTQKQRRAHTRSASSVSASSHSSASEAGVATAAATTAPAPAPAGTLATSVSPTATTGNAERLPGIVFKGSGAVIREAEERMLLGAPRSNLEVVARIKPGSAVFVLDPNRMRLHAGYEAASEGRENIEPDAWSTQAGKTSGNVGSPFPAQARLRRVRAAPPLSRGEFQPVLTSSFEHAQINDMETCLPLDQTQVDDLLRLVEAHHKVGETQGVGIPGPGPAKPVANEFWERRGARLLAAARAEATKQEPPAQHQTSSMTASPSPSSALTGPKLAEPPKGAPRSSPVHSVGSEEGMGELEQPNVSMIALCASANASENGSVSSESYPSSVSSTDLGASSSEALSHGCEAKRRTEGIPHDDALSNSGSSGVASEGNQSSSRTPTTASTASASPASAKGLSIVVEEENPNGVHFLDTINQGIDRFLDNVNSRMNVRQLTLGNKEEYDMSRYSGNDANMVWAKVQEVVSNLYGIAAVQIYGSFATGLWLPGQSDLDLLINFQRLCYPRPPVHPGAAPAAFSHLRHPQNPSDTLSSSPVGVTLATAPPAAPDAAQDKESTPPSLGSNSENQPIQTEVTVPAKPTLATRQSSGQLTSQQMLHAQIGVDGGSNNNSNAAPMQAQQVPVPFLVPPQQPAPTMLEPVSIDRNQQLYYLYALHSALKMQPWCRSIKLIRSSSIPVIKMTAVSMSPTGSHGAEIPVDISFRTHDHYGIQARDYILQLSEDLPGVLRPLVLVLKRMLREFGLHDVYRGGLGSYSLTVLVAFFLLRCGFVFSSAEKAPAGVSTTRSKVATSSDTEPVVPPSNGQEHAEAQLLPGGEEAQRPQGGRFSRVPVVDPDNIPPLFDRSVERDAKALAVLEKAEAVVEEATRESRNLLKRFKENDRGDKINVGALLMGFLHMFSQPSMGGLELSKLELVIDGRGSINTQAPNPGTQQPVALCIRDPVVQNRGLGAGSFNMHQVQHKFGTLRDEFMLRPAKLVEVLSLDASVEATSADAGGQDVEASTPASAPGSFGAFSQQQQQQQHQPAQPQESPAPGFIPCFPVRPMPYPTTMPSASPMAGFVVPVTSGASSVGAPRAGRRARTQSDGSHSSIATDDSVATASTQPAYLPQIPPPMSPFQYGSQFAFGVPPTMGPKMMPAPINMMPQYYAAPVMHPQHGMRPTYSEDSTQTPGYIGYSPRSAGYSPRSSGHSPRSPGQHNDWGVCRHLVVRNIPYEANDDDYKKLIKTFERFAKVVDSRRYSQNGVLHLSFANIEDARKAMEGMQNYPVLDRSIKIRFFDELMMSSQPMDMMYPPPYPYVRTPHQRVHQHHHS</sequence>
<dbReference type="CDD" id="cd00590">
    <property type="entry name" value="RRM_SF"/>
    <property type="match status" value="1"/>
</dbReference>
<dbReference type="InterPro" id="IPR045862">
    <property type="entry name" value="Trf4-like"/>
</dbReference>
<dbReference type="InterPro" id="IPR035979">
    <property type="entry name" value="RBD_domain_sf"/>
</dbReference>
<dbReference type="Proteomes" id="UP001642464">
    <property type="component" value="Unassembled WGS sequence"/>
</dbReference>
<feature type="compositionally biased region" description="Low complexity" evidence="2">
    <location>
        <begin position="582"/>
        <end position="591"/>
    </location>
</feature>
<keyword evidence="6" id="KW-1185">Reference proteome</keyword>
<feature type="region of interest" description="Disordered" evidence="2">
    <location>
        <begin position="1197"/>
        <end position="1237"/>
    </location>
</feature>
<feature type="compositionally biased region" description="Polar residues" evidence="2">
    <location>
        <begin position="1122"/>
        <end position="1143"/>
    </location>
</feature>
<feature type="region of interest" description="Disordered" evidence="2">
    <location>
        <begin position="1"/>
        <end position="102"/>
    </location>
</feature>
<feature type="compositionally biased region" description="Low complexity" evidence="2">
    <location>
        <begin position="1222"/>
        <end position="1234"/>
    </location>
</feature>
<dbReference type="Pfam" id="PF10539">
    <property type="entry name" value="Dev_Cell_Death"/>
    <property type="match status" value="1"/>
</dbReference>
<dbReference type="InterPro" id="IPR002934">
    <property type="entry name" value="Polymerase_NTP_transf_dom"/>
</dbReference>
<feature type="compositionally biased region" description="Low complexity" evidence="2">
    <location>
        <begin position="1047"/>
        <end position="1073"/>
    </location>
</feature>
<dbReference type="PANTHER" id="PTHR23092:SF48">
    <property type="entry name" value="NUCLEOTIDYLTRANSFERASE FAMILY PROTEIN"/>
    <property type="match status" value="1"/>
</dbReference>
<dbReference type="Gene3D" id="1.10.1410.10">
    <property type="match status" value="1"/>
</dbReference>
<feature type="compositionally biased region" description="Polar residues" evidence="2">
    <location>
        <begin position="821"/>
        <end position="834"/>
    </location>
</feature>
<accession>A0ABP0SLD2</accession>
<dbReference type="InterPro" id="IPR043519">
    <property type="entry name" value="NT_sf"/>
</dbReference>
<dbReference type="PROSITE" id="PS50102">
    <property type="entry name" value="RRM"/>
    <property type="match status" value="1"/>
</dbReference>
<gene>
    <name evidence="5" type="ORF">SCF082_LOCUS52373</name>
</gene>
<feature type="domain" description="RRM" evidence="3">
    <location>
        <begin position="1243"/>
        <end position="1318"/>
    </location>
</feature>
<evidence type="ECO:0000256" key="2">
    <source>
        <dbReference type="SAM" id="MobiDB-lite"/>
    </source>
</evidence>
<dbReference type="InterPro" id="IPR012677">
    <property type="entry name" value="Nucleotide-bd_a/b_plait_sf"/>
</dbReference>
<evidence type="ECO:0000313" key="6">
    <source>
        <dbReference type="Proteomes" id="UP001642464"/>
    </source>
</evidence>
<feature type="compositionally biased region" description="Polar residues" evidence="2">
    <location>
        <begin position="598"/>
        <end position="611"/>
    </location>
</feature>
<dbReference type="Gene3D" id="3.30.460.10">
    <property type="entry name" value="Beta Polymerase, domain 2"/>
    <property type="match status" value="1"/>
</dbReference>
<feature type="region of interest" description="Disordered" evidence="2">
    <location>
        <begin position="556"/>
        <end position="611"/>
    </location>
</feature>
<feature type="compositionally biased region" description="Basic and acidic residues" evidence="2">
    <location>
        <begin position="389"/>
        <end position="403"/>
    </location>
</feature>
<organism evidence="5 6">
    <name type="scientific">Durusdinium trenchii</name>
    <dbReference type="NCBI Taxonomy" id="1381693"/>
    <lineage>
        <taxon>Eukaryota</taxon>
        <taxon>Sar</taxon>
        <taxon>Alveolata</taxon>
        <taxon>Dinophyceae</taxon>
        <taxon>Suessiales</taxon>
        <taxon>Symbiodiniaceae</taxon>
        <taxon>Durusdinium</taxon>
    </lineage>
</organism>
<feature type="compositionally biased region" description="Low complexity" evidence="2">
    <location>
        <begin position="56"/>
        <end position="93"/>
    </location>
</feature>
<feature type="region of interest" description="Disordered" evidence="2">
    <location>
        <begin position="283"/>
        <end position="340"/>
    </location>
</feature>
<dbReference type="InterPro" id="IPR013989">
    <property type="entry name" value="Dev_and_cell_death_domain"/>
</dbReference>
<dbReference type="PANTHER" id="PTHR23092">
    <property type="entry name" value="POLY(A) RNA POLYMERASE"/>
    <property type="match status" value="1"/>
</dbReference>
<dbReference type="Gene3D" id="3.30.70.330">
    <property type="match status" value="1"/>
</dbReference>
<proteinExistence type="predicted"/>
<feature type="region of interest" description="Disordered" evidence="2">
    <location>
        <begin position="821"/>
        <end position="846"/>
    </location>
</feature>
<feature type="domain" description="DCD" evidence="4">
    <location>
        <begin position="104"/>
        <end position="246"/>
    </location>
</feature>
<feature type="compositionally biased region" description="Polar residues" evidence="2">
    <location>
        <begin position="566"/>
        <end position="577"/>
    </location>
</feature>
<keyword evidence="1" id="KW-0694">RNA-binding</keyword>
<feature type="compositionally biased region" description="Basic residues" evidence="2">
    <location>
        <begin position="1"/>
        <end position="13"/>
    </location>
</feature>
<dbReference type="EMBL" id="CAXAMM010044070">
    <property type="protein sequence ID" value="CAK9112969.1"/>
    <property type="molecule type" value="Genomic_DNA"/>
</dbReference>
<feature type="region of interest" description="Disordered" evidence="2">
    <location>
        <begin position="359"/>
        <end position="436"/>
    </location>
</feature>
<dbReference type="SMART" id="SM00767">
    <property type="entry name" value="DCD"/>
    <property type="match status" value="1"/>
</dbReference>
<evidence type="ECO:0000256" key="1">
    <source>
        <dbReference type="PROSITE-ProRule" id="PRU00176"/>
    </source>
</evidence>
<evidence type="ECO:0000313" key="5">
    <source>
        <dbReference type="EMBL" id="CAK9112969.1"/>
    </source>
</evidence>
<feature type="compositionally biased region" description="Low complexity" evidence="2">
    <location>
        <begin position="359"/>
        <end position="374"/>
    </location>
</feature>
<feature type="region of interest" description="Disordered" evidence="2">
    <location>
        <begin position="1029"/>
        <end position="1079"/>
    </location>
</feature>
<reference evidence="5 6" key="1">
    <citation type="submission" date="2024-02" db="EMBL/GenBank/DDBJ databases">
        <authorList>
            <person name="Chen Y."/>
            <person name="Shah S."/>
            <person name="Dougan E. K."/>
            <person name="Thang M."/>
            <person name="Chan C."/>
        </authorList>
    </citation>
    <scope>NUCLEOTIDE SEQUENCE [LARGE SCALE GENOMIC DNA]</scope>
</reference>
<feature type="compositionally biased region" description="Polar residues" evidence="2">
    <location>
        <begin position="375"/>
        <end position="384"/>
    </location>
</feature>
<feature type="compositionally biased region" description="Low complexity" evidence="2">
    <location>
        <begin position="419"/>
        <end position="436"/>
    </location>
</feature>
<dbReference type="Pfam" id="PF01909">
    <property type="entry name" value="NTP_transf_2"/>
    <property type="match status" value="1"/>
</dbReference>
<dbReference type="InterPro" id="IPR000504">
    <property type="entry name" value="RRM_dom"/>
</dbReference>